<dbReference type="PANTHER" id="PTHR24085:SF4">
    <property type="entry name" value="NUCLEAR HORMONE RECEPTOR HR38-RELATED"/>
    <property type="match status" value="1"/>
</dbReference>
<dbReference type="PROSITE" id="PS51843">
    <property type="entry name" value="NR_LBD"/>
    <property type="match status" value="1"/>
</dbReference>
<feature type="region of interest" description="Disordered" evidence="11">
    <location>
        <begin position="334"/>
        <end position="353"/>
    </location>
</feature>
<feature type="region of interest" description="Disordered" evidence="11">
    <location>
        <begin position="381"/>
        <end position="405"/>
    </location>
</feature>
<feature type="region of interest" description="Disordered" evidence="11">
    <location>
        <begin position="525"/>
        <end position="547"/>
    </location>
</feature>
<evidence type="ECO:0000259" key="12">
    <source>
        <dbReference type="PROSITE" id="PS51030"/>
    </source>
</evidence>
<evidence type="ECO:0000256" key="8">
    <source>
        <dbReference type="ARBA" id="ARBA00023170"/>
    </source>
</evidence>
<gene>
    <name evidence="15" type="primary">LOC106467625</name>
</gene>
<keyword evidence="3 10" id="KW-0863">Zinc-finger</keyword>
<feature type="region of interest" description="Disordered" evidence="11">
    <location>
        <begin position="227"/>
        <end position="253"/>
    </location>
</feature>
<proteinExistence type="inferred from homology"/>
<dbReference type="InterPro" id="IPR000536">
    <property type="entry name" value="Nucl_hrmn_rcpt_lig-bd"/>
</dbReference>
<dbReference type="PRINTS" id="PR01284">
    <property type="entry name" value="NUCLEARECPTR"/>
</dbReference>
<dbReference type="Gene3D" id="1.10.565.10">
    <property type="entry name" value="Retinoid X Receptor"/>
    <property type="match status" value="1"/>
</dbReference>
<evidence type="ECO:0000313" key="15">
    <source>
        <dbReference type="RefSeq" id="XP_022251534.1"/>
    </source>
</evidence>
<dbReference type="SUPFAM" id="SSF48508">
    <property type="entry name" value="Nuclear receptor ligand-binding domain"/>
    <property type="match status" value="1"/>
</dbReference>
<evidence type="ECO:0000256" key="9">
    <source>
        <dbReference type="ARBA" id="ARBA00023242"/>
    </source>
</evidence>
<dbReference type="PRINTS" id="PR00398">
    <property type="entry name" value="STRDHORMONER"/>
</dbReference>
<feature type="domain" description="NR LBD" evidence="13">
    <location>
        <begin position="508"/>
        <end position="743"/>
    </location>
</feature>
<evidence type="ECO:0000256" key="11">
    <source>
        <dbReference type="SAM" id="MobiDB-lite"/>
    </source>
</evidence>
<evidence type="ECO:0000256" key="6">
    <source>
        <dbReference type="ARBA" id="ARBA00023125"/>
    </source>
</evidence>
<evidence type="ECO:0000256" key="7">
    <source>
        <dbReference type="ARBA" id="ARBA00023163"/>
    </source>
</evidence>
<dbReference type="InterPro" id="IPR003070">
    <property type="entry name" value="NR4A1-3"/>
</dbReference>
<dbReference type="SMART" id="SM00399">
    <property type="entry name" value="ZnF_C4"/>
    <property type="match status" value="1"/>
</dbReference>
<evidence type="ECO:0000256" key="10">
    <source>
        <dbReference type="RuleBase" id="RU004334"/>
    </source>
</evidence>
<keyword evidence="9 10" id="KW-0539">Nucleus</keyword>
<evidence type="ECO:0000256" key="2">
    <source>
        <dbReference type="ARBA" id="ARBA00022723"/>
    </source>
</evidence>
<dbReference type="Proteomes" id="UP000694941">
    <property type="component" value="Unplaced"/>
</dbReference>
<keyword evidence="8 10" id="KW-0675">Receptor</keyword>
<dbReference type="InterPro" id="IPR001628">
    <property type="entry name" value="Znf_hrmn_rcpt"/>
</dbReference>
<name>A0ABM1T6M8_LIMPO</name>
<dbReference type="Pfam" id="PF00104">
    <property type="entry name" value="Hormone_recep"/>
    <property type="match status" value="1"/>
</dbReference>
<organism evidence="14 15">
    <name type="scientific">Limulus polyphemus</name>
    <name type="common">Atlantic horseshoe crab</name>
    <dbReference type="NCBI Taxonomy" id="6850"/>
    <lineage>
        <taxon>Eukaryota</taxon>
        <taxon>Metazoa</taxon>
        <taxon>Ecdysozoa</taxon>
        <taxon>Arthropoda</taxon>
        <taxon>Chelicerata</taxon>
        <taxon>Merostomata</taxon>
        <taxon>Xiphosura</taxon>
        <taxon>Limulidae</taxon>
        <taxon>Limulus</taxon>
    </lineage>
</organism>
<dbReference type="Pfam" id="PF00105">
    <property type="entry name" value="zf-C4"/>
    <property type="match status" value="1"/>
</dbReference>
<dbReference type="PRINTS" id="PR00047">
    <property type="entry name" value="STROIDFINGER"/>
</dbReference>
<evidence type="ECO:0000313" key="14">
    <source>
        <dbReference type="Proteomes" id="UP000694941"/>
    </source>
</evidence>
<dbReference type="GeneID" id="106467625"/>
<keyword evidence="14" id="KW-1185">Reference proteome</keyword>
<feature type="compositionally biased region" description="Low complexity" evidence="11">
    <location>
        <begin position="388"/>
        <end position="405"/>
    </location>
</feature>
<dbReference type="PROSITE" id="PS51030">
    <property type="entry name" value="NUCLEAR_REC_DBD_2"/>
    <property type="match status" value="1"/>
</dbReference>
<accession>A0ABM1T6M8</accession>
<dbReference type="InterPro" id="IPR035500">
    <property type="entry name" value="NHR-like_dom_sf"/>
</dbReference>
<evidence type="ECO:0000256" key="5">
    <source>
        <dbReference type="ARBA" id="ARBA00023015"/>
    </source>
</evidence>
<feature type="region of interest" description="Disordered" evidence="11">
    <location>
        <begin position="486"/>
        <end position="509"/>
    </location>
</feature>
<dbReference type="SMART" id="SM00430">
    <property type="entry name" value="HOLI"/>
    <property type="match status" value="1"/>
</dbReference>
<dbReference type="CDD" id="cd06969">
    <property type="entry name" value="NR_DBD_NGFI-B"/>
    <property type="match status" value="1"/>
</dbReference>
<reference evidence="15" key="1">
    <citation type="submission" date="2025-08" db="UniProtKB">
        <authorList>
            <consortium name="RefSeq"/>
        </authorList>
    </citation>
    <scope>IDENTIFICATION</scope>
    <source>
        <tissue evidence="15">Muscle</tissue>
    </source>
</reference>
<feature type="domain" description="Nuclear receptor" evidence="12">
    <location>
        <begin position="409"/>
        <end position="484"/>
    </location>
</feature>
<keyword evidence="6 10" id="KW-0238">DNA-binding</keyword>
<feature type="compositionally biased region" description="Basic and acidic residues" evidence="11">
    <location>
        <begin position="525"/>
        <end position="539"/>
    </location>
</feature>
<dbReference type="SUPFAM" id="SSF57716">
    <property type="entry name" value="Glucocorticoid receptor-like (DNA-binding domain)"/>
    <property type="match status" value="1"/>
</dbReference>
<dbReference type="InterPro" id="IPR001723">
    <property type="entry name" value="Nuclear_hrmn_rcpt"/>
</dbReference>
<keyword evidence="2 10" id="KW-0479">Metal-binding</keyword>
<dbReference type="RefSeq" id="XP_022251534.1">
    <property type="nucleotide sequence ID" value="XM_022395826.1"/>
</dbReference>
<dbReference type="InterPro" id="IPR013088">
    <property type="entry name" value="Znf_NHR/GATA"/>
</dbReference>
<dbReference type="PANTHER" id="PTHR24085">
    <property type="entry name" value="NUCLEAR HORMONE RECEPTOR"/>
    <property type="match status" value="1"/>
</dbReference>
<evidence type="ECO:0000259" key="13">
    <source>
        <dbReference type="PROSITE" id="PS51843"/>
    </source>
</evidence>
<keyword evidence="4 10" id="KW-0862">Zinc</keyword>
<keyword evidence="5 10" id="KW-0805">Transcription regulation</keyword>
<comment type="subcellular location">
    <subcellularLocation>
        <location evidence="1 10">Nucleus</location>
    </subcellularLocation>
</comment>
<dbReference type="PROSITE" id="PS00031">
    <property type="entry name" value="NUCLEAR_REC_DBD_1"/>
    <property type="match status" value="1"/>
</dbReference>
<dbReference type="Gene3D" id="3.30.50.10">
    <property type="entry name" value="Erythroid Transcription Factor GATA-1, subunit A"/>
    <property type="match status" value="1"/>
</dbReference>
<comment type="similarity">
    <text evidence="10">Belongs to the nuclear hormone receptor family.</text>
</comment>
<feature type="compositionally biased region" description="Polar residues" evidence="11">
    <location>
        <begin position="334"/>
        <end position="343"/>
    </location>
</feature>
<evidence type="ECO:0000256" key="3">
    <source>
        <dbReference type="ARBA" id="ARBA00022771"/>
    </source>
</evidence>
<evidence type="ECO:0000256" key="4">
    <source>
        <dbReference type="ARBA" id="ARBA00022833"/>
    </source>
</evidence>
<evidence type="ECO:0000256" key="1">
    <source>
        <dbReference type="ARBA" id="ARBA00004123"/>
    </source>
</evidence>
<protein>
    <submittedName>
        <fullName evidence="15">Nuclear receptor subfamily 4 group A member 2-like</fullName>
    </submittedName>
</protein>
<keyword evidence="7 10" id="KW-0804">Transcription</keyword>
<sequence>MHYLWTAYSLNLTDQQLPSTPFYRDTISPAFGQGSLFETYLSSVPTTVDDNLKREELEFDIEESPESFNIEGIVSGSSVDSYTTSASVETSASQVSKSLSDSTMLLLHQSQNLPFGTAGSLLVPEYDVPFSEESFFGEDFKFPSVDFSATVESLVPQSDNSIEDMFQADFSELSYGVSATNQTYLMESPSSDTVSASLSLPSFQETYSPRYRHDLSEQDVFSFKYEEMSQQNLEPQRPQDAFQDPLGKPQSTPPQCPTFPLTHLLETEVNFYKEQCTDRTQFSSAVTLPTPYTCSHATSSDPSFQEIALVQHQTRTPYQQNGFPSSLQMSSFVDTSKFSSNPGPSSPPIASYQHSATSRFNNKGRKRPSLIIPSPLPLDTSLGGLLQSPSTPDTPKSTSSCSSSAPSPSQMCAVCGDNAACQHYGVRTCEGCKGFFKRTVQKGAKYVCLGNRECPVDKRRRNRCQFCRFQKCLAVGMVKEVVRTDNLKGRRGRLPSKQKSPQEPPSSPPISLITALVRAHVDTTPDVSNLDHSKFRESSGGESPSTDSQKVQQFYYLLTSSLDVIRTFAEKIPGFTDLDTSDQELLFQSASLELFALRLAYRTKPEDEKLMFCNGTILHLEQCRRGFGEWLSAILDFSRNLHNIQIDISAFACLCALTLISERHGLRDSQKVEQLQMKIVSSLRDHVTYNSEAQKRPHYFSRILSKLTDLRTISVQGLQRLFYLKLEDLAPTPPLVDNMLLSSLPF</sequence>